<dbReference type="EMBL" id="JAGPNK010000002">
    <property type="protein sequence ID" value="KAH7325636.1"/>
    <property type="molecule type" value="Genomic_DNA"/>
</dbReference>
<dbReference type="Proteomes" id="UP000813444">
    <property type="component" value="Unassembled WGS sequence"/>
</dbReference>
<keyword evidence="1" id="KW-0732">Signal</keyword>
<dbReference type="SUPFAM" id="SSF63829">
    <property type="entry name" value="Calcium-dependent phosphotriesterase"/>
    <property type="match status" value="1"/>
</dbReference>
<reference evidence="3" key="1">
    <citation type="journal article" date="2021" name="Nat. Commun.">
        <title>Genetic determinants of endophytism in the Arabidopsis root mycobiome.</title>
        <authorList>
            <person name="Mesny F."/>
            <person name="Miyauchi S."/>
            <person name="Thiergart T."/>
            <person name="Pickel B."/>
            <person name="Atanasova L."/>
            <person name="Karlsson M."/>
            <person name="Huettel B."/>
            <person name="Barry K.W."/>
            <person name="Haridas S."/>
            <person name="Chen C."/>
            <person name="Bauer D."/>
            <person name="Andreopoulos W."/>
            <person name="Pangilinan J."/>
            <person name="LaButti K."/>
            <person name="Riley R."/>
            <person name="Lipzen A."/>
            <person name="Clum A."/>
            <person name="Drula E."/>
            <person name="Henrissat B."/>
            <person name="Kohler A."/>
            <person name="Grigoriev I.V."/>
            <person name="Martin F.M."/>
            <person name="Hacquard S."/>
        </authorList>
    </citation>
    <scope>NUCLEOTIDE SEQUENCE</scope>
    <source>
        <strain evidence="3">MPI-CAGE-CH-0235</strain>
    </source>
</reference>
<evidence type="ECO:0000313" key="3">
    <source>
        <dbReference type="EMBL" id="KAH7325636.1"/>
    </source>
</evidence>
<evidence type="ECO:0000259" key="2">
    <source>
        <dbReference type="Pfam" id="PF21959"/>
    </source>
</evidence>
<dbReference type="InterPro" id="IPR054215">
    <property type="entry name" value="DUF6923"/>
</dbReference>
<evidence type="ECO:0000256" key="1">
    <source>
        <dbReference type="SAM" id="SignalP"/>
    </source>
</evidence>
<feature type="signal peptide" evidence="1">
    <location>
        <begin position="1"/>
        <end position="19"/>
    </location>
</feature>
<dbReference type="AlphaFoldDB" id="A0A8K0WUI5"/>
<gene>
    <name evidence="3" type="ORF">B0I35DRAFT_405002</name>
</gene>
<evidence type="ECO:0000313" key="4">
    <source>
        <dbReference type="Proteomes" id="UP000813444"/>
    </source>
</evidence>
<accession>A0A8K0WUI5</accession>
<proteinExistence type="predicted"/>
<comment type="caution">
    <text evidence="3">The sequence shown here is derived from an EMBL/GenBank/DDBJ whole genome shotgun (WGS) entry which is preliminary data.</text>
</comment>
<keyword evidence="4" id="KW-1185">Reference proteome</keyword>
<protein>
    <recommendedName>
        <fullName evidence="2">DUF6923 domain-containing protein</fullName>
    </recommendedName>
</protein>
<feature type="domain" description="DUF6923" evidence="2">
    <location>
        <begin position="95"/>
        <end position="312"/>
    </location>
</feature>
<sequence>MYKWSSVLLLGGVASFVASTPTNPTTTHPANIGHDDYALCNILHCPTKTTITETTKTTVTETTTKLVTATPTCPAKPDFEPLPCDARAYLIQYNTLLTVDLATGERTIIADGIREEFGAINALGFNPLEGYLYGYQSGQIIRIGGGGSVEVVLELEGGGSVILGDFDLSGQYWFSSGTMAWGRVDFFPGSPTYGQVVERGQSSVGGYNRPADWAFTPSVPGFLYGVGVSNAGALSLLRWSTTTHEWEVVSTDYAELNGSATGFGAIVATSDGFVYGSDNATGQLYRFSVLDTTVAGLAGLGPASGSNDGTRCSLRPDRAT</sequence>
<dbReference type="OrthoDB" id="4405280at2759"/>
<organism evidence="3 4">
    <name type="scientific">Stachybotrys elegans</name>
    <dbReference type="NCBI Taxonomy" id="80388"/>
    <lineage>
        <taxon>Eukaryota</taxon>
        <taxon>Fungi</taxon>
        <taxon>Dikarya</taxon>
        <taxon>Ascomycota</taxon>
        <taxon>Pezizomycotina</taxon>
        <taxon>Sordariomycetes</taxon>
        <taxon>Hypocreomycetidae</taxon>
        <taxon>Hypocreales</taxon>
        <taxon>Stachybotryaceae</taxon>
        <taxon>Stachybotrys</taxon>
    </lineage>
</organism>
<dbReference type="Pfam" id="PF21959">
    <property type="entry name" value="DUF6923"/>
    <property type="match status" value="1"/>
</dbReference>
<name>A0A8K0WUI5_9HYPO</name>
<feature type="chain" id="PRO_5035465583" description="DUF6923 domain-containing protein" evidence="1">
    <location>
        <begin position="20"/>
        <end position="320"/>
    </location>
</feature>